<evidence type="ECO:0000313" key="5">
    <source>
        <dbReference type="EMBL" id="KJZ02138.1"/>
    </source>
</evidence>
<feature type="transmembrane region" description="Helical" evidence="4">
    <location>
        <begin position="99"/>
        <end position="119"/>
    </location>
</feature>
<keyword evidence="3 4" id="KW-0472">Membrane</keyword>
<feature type="transmembrane region" description="Helical" evidence="4">
    <location>
        <begin position="303"/>
        <end position="324"/>
    </location>
</feature>
<feature type="transmembrane region" description="Helical" evidence="4">
    <location>
        <begin position="44"/>
        <end position="62"/>
    </location>
</feature>
<dbReference type="InterPro" id="IPR011701">
    <property type="entry name" value="MFS"/>
</dbReference>
<dbReference type="PATRIC" id="fig|151081.8.peg.1204"/>
<dbReference type="eggNOG" id="COG2814">
    <property type="taxonomic scope" value="Bacteria"/>
</dbReference>
<accession>A0A0F4Q3B6</accession>
<keyword evidence="1 4" id="KW-0812">Transmembrane</keyword>
<feature type="transmembrane region" description="Helical" evidence="4">
    <location>
        <begin position="276"/>
        <end position="297"/>
    </location>
</feature>
<keyword evidence="6" id="KW-1185">Reference proteome</keyword>
<dbReference type="GeneID" id="58226895"/>
<dbReference type="OrthoDB" id="8579878at2"/>
<reference evidence="5 6" key="1">
    <citation type="journal article" date="2015" name="BMC Genomics">
        <title>Genome mining reveals unlocked bioactive potential of marine Gram-negative bacteria.</title>
        <authorList>
            <person name="Machado H."/>
            <person name="Sonnenschein E.C."/>
            <person name="Melchiorsen J."/>
            <person name="Gram L."/>
        </authorList>
    </citation>
    <scope>NUCLEOTIDE SEQUENCE [LARGE SCALE GENOMIC DNA]</scope>
    <source>
        <strain evidence="5 6">S3137</strain>
    </source>
</reference>
<dbReference type="Proteomes" id="UP000033664">
    <property type="component" value="Unassembled WGS sequence"/>
</dbReference>
<feature type="transmembrane region" description="Helical" evidence="4">
    <location>
        <begin position="161"/>
        <end position="185"/>
    </location>
</feature>
<sequence>MKQQALKSTLILLTVISVVCDTMILPFYPQFFATEFNVSSSLHVGSYLATCCITVMCAFPLWAKVARRVHELHLWVVTQIIAGGLGVACYFATDLLAFWLLSQTMLVFKASYLLIYPFVLSLEEKEKHLGIVGLFSVLMHFGGIGGALLGGLVLHSFDPRALYLIMAAGDAVQVLLCLYLIRVLAVTWHQRALGESTTERARIPRFVLVLGLVSMGVYFSAFLARPFFTLFWQQLSGFNNDILAGFIFAIPAWVALACLYRNHRRPRSQAHHGKDIAWAMLLASIGLLLHGAQAWPVMIFGRVLLGIGLFVVTVRLEVVLFALSEPRFYGSDFAKVHFMQNIGLISASFLVGSLVSDGNYTLPFFVASAGFVLTLMVFYGLYMRPEAQQFNRVSQTSTPSH</sequence>
<feature type="transmembrane region" description="Helical" evidence="4">
    <location>
        <begin position="362"/>
        <end position="382"/>
    </location>
</feature>
<dbReference type="Pfam" id="PF07690">
    <property type="entry name" value="MFS_1"/>
    <property type="match status" value="1"/>
</dbReference>
<evidence type="ECO:0000256" key="4">
    <source>
        <dbReference type="SAM" id="Phobius"/>
    </source>
</evidence>
<comment type="caution">
    <text evidence="5">The sequence shown here is derived from an EMBL/GenBank/DDBJ whole genome shotgun (WGS) entry which is preliminary data.</text>
</comment>
<feature type="transmembrane region" description="Helical" evidence="4">
    <location>
        <begin position="206"/>
        <end position="230"/>
    </location>
</feature>
<organism evidence="5 6">
    <name type="scientific">Pseudoalteromonas ruthenica</name>
    <dbReference type="NCBI Taxonomy" id="151081"/>
    <lineage>
        <taxon>Bacteria</taxon>
        <taxon>Pseudomonadati</taxon>
        <taxon>Pseudomonadota</taxon>
        <taxon>Gammaproteobacteria</taxon>
        <taxon>Alteromonadales</taxon>
        <taxon>Pseudoalteromonadaceae</taxon>
        <taxon>Pseudoalteromonas</taxon>
    </lineage>
</organism>
<keyword evidence="2 4" id="KW-1133">Transmembrane helix</keyword>
<evidence type="ECO:0000256" key="2">
    <source>
        <dbReference type="ARBA" id="ARBA00022989"/>
    </source>
</evidence>
<feature type="transmembrane region" description="Helical" evidence="4">
    <location>
        <begin position="336"/>
        <end position="356"/>
    </location>
</feature>
<evidence type="ECO:0000313" key="6">
    <source>
        <dbReference type="Proteomes" id="UP000033664"/>
    </source>
</evidence>
<dbReference type="Gene3D" id="1.20.1250.20">
    <property type="entry name" value="MFS general substrate transporter like domains"/>
    <property type="match status" value="1"/>
</dbReference>
<feature type="transmembrane region" description="Helical" evidence="4">
    <location>
        <begin position="74"/>
        <end position="93"/>
    </location>
</feature>
<dbReference type="RefSeq" id="WP_045978894.1">
    <property type="nucleotide sequence ID" value="NZ_JXXY01000005.1"/>
</dbReference>
<dbReference type="GO" id="GO:0022857">
    <property type="term" value="F:transmembrane transporter activity"/>
    <property type="evidence" value="ECO:0007669"/>
    <property type="project" value="InterPro"/>
</dbReference>
<feature type="transmembrane region" description="Helical" evidence="4">
    <location>
        <begin position="242"/>
        <end position="260"/>
    </location>
</feature>
<proteinExistence type="predicted"/>
<protein>
    <submittedName>
        <fullName evidence="5">MFS transporter</fullName>
    </submittedName>
</protein>
<dbReference type="SUPFAM" id="SSF103473">
    <property type="entry name" value="MFS general substrate transporter"/>
    <property type="match status" value="1"/>
</dbReference>
<evidence type="ECO:0000256" key="1">
    <source>
        <dbReference type="ARBA" id="ARBA00022692"/>
    </source>
</evidence>
<evidence type="ECO:0000256" key="3">
    <source>
        <dbReference type="ARBA" id="ARBA00023136"/>
    </source>
</evidence>
<gene>
    <name evidence="5" type="ORF">TW72_00130</name>
</gene>
<dbReference type="AlphaFoldDB" id="A0A0F4Q3B6"/>
<dbReference type="InterPro" id="IPR036259">
    <property type="entry name" value="MFS_trans_sf"/>
</dbReference>
<name>A0A0F4Q3B6_9GAMM</name>
<dbReference type="EMBL" id="JXXZ01000001">
    <property type="protein sequence ID" value="KJZ02138.1"/>
    <property type="molecule type" value="Genomic_DNA"/>
</dbReference>
<feature type="transmembrane region" description="Helical" evidence="4">
    <location>
        <begin position="131"/>
        <end position="155"/>
    </location>
</feature>